<evidence type="ECO:0000313" key="3">
    <source>
        <dbReference type="EMBL" id="BAT85277.1"/>
    </source>
</evidence>
<dbReference type="PANTHER" id="PTHR36766:SF61">
    <property type="entry name" value="NB-ARC DOMAIN DISEASE RESISTANCE PROTEIN"/>
    <property type="match status" value="1"/>
</dbReference>
<dbReference type="Gene3D" id="1.10.8.430">
    <property type="entry name" value="Helical domain of apoptotic protease-activating factors"/>
    <property type="match status" value="1"/>
</dbReference>
<sequence>MQQNPNDDDTSLSVIPIVGIGGLGKTTLAKFVFNDNRIQECFPLKMWVCVSDDFDIKQLIIKIINSGNDEDVPPHQQNLNMLDMEQLQKQLKRKLSGQKFLLVLDDVWNEERVKWVELRNLIQASGAGSKVVVTTRSHSIASMMGTVPSHILEGLSKEESLSLFVKWAFKEGEEEKHPHLVNIGREIVKKCRGGSIGSENIR</sequence>
<evidence type="ECO:0000256" key="1">
    <source>
        <dbReference type="ARBA" id="ARBA00022821"/>
    </source>
</evidence>
<dbReference type="Pfam" id="PF00931">
    <property type="entry name" value="NB-ARC"/>
    <property type="match status" value="1"/>
</dbReference>
<evidence type="ECO:0000313" key="4">
    <source>
        <dbReference type="Proteomes" id="UP000291084"/>
    </source>
</evidence>
<dbReference type="PANTHER" id="PTHR36766">
    <property type="entry name" value="PLANT BROAD-SPECTRUM MILDEW RESISTANCE PROTEIN RPW8"/>
    <property type="match status" value="1"/>
</dbReference>
<keyword evidence="1" id="KW-0611">Plant defense</keyword>
<protein>
    <recommendedName>
        <fullName evidence="2">NB-ARC domain-containing protein</fullName>
    </recommendedName>
</protein>
<dbReference type="GO" id="GO:0006952">
    <property type="term" value="P:defense response"/>
    <property type="evidence" value="ECO:0007669"/>
    <property type="project" value="UniProtKB-KW"/>
</dbReference>
<dbReference type="InterPro" id="IPR027417">
    <property type="entry name" value="P-loop_NTPase"/>
</dbReference>
<evidence type="ECO:0000259" key="2">
    <source>
        <dbReference type="Pfam" id="PF00931"/>
    </source>
</evidence>
<dbReference type="EMBL" id="AP015037">
    <property type="protein sequence ID" value="BAT85277.1"/>
    <property type="molecule type" value="Genomic_DNA"/>
</dbReference>
<dbReference type="SUPFAM" id="SSF52540">
    <property type="entry name" value="P-loop containing nucleoside triphosphate hydrolases"/>
    <property type="match status" value="1"/>
</dbReference>
<dbReference type="GO" id="GO:0043531">
    <property type="term" value="F:ADP binding"/>
    <property type="evidence" value="ECO:0007669"/>
    <property type="project" value="InterPro"/>
</dbReference>
<dbReference type="PRINTS" id="PR00364">
    <property type="entry name" value="DISEASERSIST"/>
</dbReference>
<feature type="domain" description="NB-ARC" evidence="2">
    <location>
        <begin position="11"/>
        <end position="171"/>
    </location>
</feature>
<accession>A0A0S3RXG2</accession>
<gene>
    <name evidence="3" type="primary">Vigan.04G280500</name>
    <name evidence="3" type="ORF">VIGAN_04280500</name>
</gene>
<proteinExistence type="predicted"/>
<dbReference type="OrthoDB" id="2018467at2759"/>
<name>A0A0S3RXG2_PHAAN</name>
<organism evidence="3 4">
    <name type="scientific">Vigna angularis var. angularis</name>
    <dbReference type="NCBI Taxonomy" id="157739"/>
    <lineage>
        <taxon>Eukaryota</taxon>
        <taxon>Viridiplantae</taxon>
        <taxon>Streptophyta</taxon>
        <taxon>Embryophyta</taxon>
        <taxon>Tracheophyta</taxon>
        <taxon>Spermatophyta</taxon>
        <taxon>Magnoliopsida</taxon>
        <taxon>eudicotyledons</taxon>
        <taxon>Gunneridae</taxon>
        <taxon>Pentapetalae</taxon>
        <taxon>rosids</taxon>
        <taxon>fabids</taxon>
        <taxon>Fabales</taxon>
        <taxon>Fabaceae</taxon>
        <taxon>Papilionoideae</taxon>
        <taxon>50 kb inversion clade</taxon>
        <taxon>NPAAA clade</taxon>
        <taxon>indigoferoid/millettioid clade</taxon>
        <taxon>Phaseoleae</taxon>
        <taxon>Vigna</taxon>
    </lineage>
</organism>
<reference evidence="3 4" key="1">
    <citation type="journal article" date="2015" name="Sci. Rep.">
        <title>The power of single molecule real-time sequencing technology in the de novo assembly of a eukaryotic genome.</title>
        <authorList>
            <person name="Sakai H."/>
            <person name="Naito K."/>
            <person name="Ogiso-Tanaka E."/>
            <person name="Takahashi Y."/>
            <person name="Iseki K."/>
            <person name="Muto C."/>
            <person name="Satou K."/>
            <person name="Teruya K."/>
            <person name="Shiroma A."/>
            <person name="Shimoji M."/>
            <person name="Hirano T."/>
            <person name="Itoh T."/>
            <person name="Kaga A."/>
            <person name="Tomooka N."/>
        </authorList>
    </citation>
    <scope>NUCLEOTIDE SEQUENCE [LARGE SCALE GENOMIC DNA]</scope>
    <source>
        <strain evidence="4">cv. Shumari</strain>
    </source>
</reference>
<keyword evidence="4" id="KW-1185">Reference proteome</keyword>
<dbReference type="InterPro" id="IPR042197">
    <property type="entry name" value="Apaf_helical"/>
</dbReference>
<dbReference type="InterPro" id="IPR002182">
    <property type="entry name" value="NB-ARC"/>
</dbReference>
<dbReference type="Proteomes" id="UP000291084">
    <property type="component" value="Chromosome 4"/>
</dbReference>
<dbReference type="AlphaFoldDB" id="A0A0S3RXG2"/>
<dbReference type="Gene3D" id="3.40.50.300">
    <property type="entry name" value="P-loop containing nucleotide triphosphate hydrolases"/>
    <property type="match status" value="1"/>
</dbReference>